<dbReference type="Pfam" id="PF07690">
    <property type="entry name" value="MFS_1"/>
    <property type="match status" value="1"/>
</dbReference>
<feature type="transmembrane region" description="Helical" evidence="6">
    <location>
        <begin position="273"/>
        <end position="294"/>
    </location>
</feature>
<feature type="transmembrane region" description="Helical" evidence="6">
    <location>
        <begin position="531"/>
        <end position="551"/>
    </location>
</feature>
<feature type="transmembrane region" description="Helical" evidence="6">
    <location>
        <begin position="468"/>
        <end position="487"/>
    </location>
</feature>
<comment type="caution">
    <text evidence="8">The sequence shown here is derived from an EMBL/GenBank/DDBJ whole genome shotgun (WGS) entry which is preliminary data.</text>
</comment>
<dbReference type="Proteomes" id="UP000287533">
    <property type="component" value="Unassembled WGS sequence"/>
</dbReference>
<dbReference type="AlphaFoldDB" id="A0A430FDC3"/>
<evidence type="ECO:0000256" key="5">
    <source>
        <dbReference type="SAM" id="MobiDB-lite"/>
    </source>
</evidence>
<dbReference type="PROSITE" id="PS50850">
    <property type="entry name" value="MFS"/>
    <property type="match status" value="1"/>
</dbReference>
<dbReference type="RefSeq" id="WP_125982428.1">
    <property type="nucleotide sequence ID" value="NZ_QXGL01000011.1"/>
</dbReference>
<feature type="compositionally biased region" description="Polar residues" evidence="5">
    <location>
        <begin position="8"/>
        <end position="19"/>
    </location>
</feature>
<keyword evidence="4 6" id="KW-0472">Membrane</keyword>
<protein>
    <submittedName>
        <fullName evidence="8">MFS transporter</fullName>
    </submittedName>
</protein>
<sequence length="580" mass="60276">MSEEYQDNHPNNHTGEQTGQQSTPTPQNPAPATTPQQPQEAPKPKPLPGSVFIRPGIDDRPDYEKALSPEDKAAVARLAFRTPRKPIVASATQAETQVAQMGAEGSPAAAAASVDAAVPDMSSAYVDMRDPVVSADGQRPTPAQVTRLSWGFAAGAAASAIPWAAMNLVALPAVIVRLAANRLADSAGPAANPGPAGTSTVSSALSSAWAMDLAIVVIVGVIASVIADAFVSALSDRTRLEMGRRTPWIIGGGIISAIITMILSMVAHVNGIIVLWALLQVGYSMLTVPLAAAFSERVPDKFRPRVVRARGIGQMIGQALGVWMGAVGIVLGGPRIAFIIAAVVFVLAGILPVLVWPKEPSSEAQTRTPMHVDAIRNQFRAPRHAPEFWKAFIARVFVSAGVGLTNMSIWLIAAGLIFHDWFAQGNSAPLSLPVAALVSTMALATLIGSAIAAFTAGPVGEYIEDPRYLSAGSCLLYAVAMLLPMVLLNVTSMVLFAALAGFAFGLIDTFEQLLAMNAMPNPLDAGHDLAFFNLSNACGLVLAAAAGAIGVNAAGSLIVLFPIAIVCMLAAAAVTLAMKP</sequence>
<dbReference type="PANTHER" id="PTHR23528:SF1">
    <property type="entry name" value="MAJOR FACILITATOR SUPERFAMILY (MFS) PROFILE DOMAIN-CONTAINING PROTEIN"/>
    <property type="match status" value="1"/>
</dbReference>
<evidence type="ECO:0000313" key="8">
    <source>
        <dbReference type="EMBL" id="RSX50829.1"/>
    </source>
</evidence>
<feature type="compositionally biased region" description="Basic and acidic residues" evidence="5">
    <location>
        <begin position="56"/>
        <end position="69"/>
    </location>
</feature>
<evidence type="ECO:0000256" key="4">
    <source>
        <dbReference type="ARBA" id="ARBA00023136"/>
    </source>
</evidence>
<dbReference type="GO" id="GO:0022857">
    <property type="term" value="F:transmembrane transporter activity"/>
    <property type="evidence" value="ECO:0007669"/>
    <property type="project" value="InterPro"/>
</dbReference>
<dbReference type="InterPro" id="IPR011701">
    <property type="entry name" value="MFS"/>
</dbReference>
<feature type="transmembrane region" description="Helical" evidence="6">
    <location>
        <begin position="338"/>
        <end position="357"/>
    </location>
</feature>
<keyword evidence="9" id="KW-1185">Reference proteome</keyword>
<keyword evidence="3 6" id="KW-1133">Transmembrane helix</keyword>
<gene>
    <name evidence="8" type="ORF">D2E25_1975</name>
</gene>
<feature type="transmembrane region" description="Helical" evidence="6">
    <location>
        <begin position="493"/>
        <end position="510"/>
    </location>
</feature>
<dbReference type="SUPFAM" id="SSF103473">
    <property type="entry name" value="MFS general substrate transporter"/>
    <property type="match status" value="1"/>
</dbReference>
<feature type="transmembrane region" description="Helical" evidence="6">
    <location>
        <begin position="392"/>
        <end position="418"/>
    </location>
</feature>
<dbReference type="GO" id="GO:0005886">
    <property type="term" value="C:plasma membrane"/>
    <property type="evidence" value="ECO:0007669"/>
    <property type="project" value="UniProtKB-SubCell"/>
</dbReference>
<feature type="transmembrane region" description="Helical" evidence="6">
    <location>
        <begin position="557"/>
        <end position="578"/>
    </location>
</feature>
<feature type="transmembrane region" description="Helical" evidence="6">
    <location>
        <begin position="213"/>
        <end position="234"/>
    </location>
</feature>
<feature type="transmembrane region" description="Helical" evidence="6">
    <location>
        <begin position="315"/>
        <end position="332"/>
    </location>
</feature>
<dbReference type="InterPro" id="IPR020846">
    <property type="entry name" value="MFS_dom"/>
</dbReference>
<accession>A0A430FDC3</accession>
<evidence type="ECO:0000256" key="6">
    <source>
        <dbReference type="SAM" id="Phobius"/>
    </source>
</evidence>
<dbReference type="PANTHER" id="PTHR23528">
    <property type="match status" value="1"/>
</dbReference>
<name>A0A430FDC3_9BIFI</name>
<evidence type="ECO:0000256" key="1">
    <source>
        <dbReference type="ARBA" id="ARBA00004651"/>
    </source>
</evidence>
<keyword evidence="2 6" id="KW-0812">Transmembrane</keyword>
<evidence type="ECO:0000259" key="7">
    <source>
        <dbReference type="PROSITE" id="PS50850"/>
    </source>
</evidence>
<feature type="domain" description="Major facilitator superfamily (MFS) profile" evidence="7">
    <location>
        <begin position="165"/>
        <end position="580"/>
    </location>
</feature>
<dbReference type="CDD" id="cd06174">
    <property type="entry name" value="MFS"/>
    <property type="match status" value="1"/>
</dbReference>
<evidence type="ECO:0000313" key="9">
    <source>
        <dbReference type="Proteomes" id="UP000287533"/>
    </source>
</evidence>
<feature type="transmembrane region" description="Helical" evidence="6">
    <location>
        <begin position="430"/>
        <end position="456"/>
    </location>
</feature>
<proteinExistence type="predicted"/>
<dbReference type="OrthoDB" id="7584869at2"/>
<feature type="region of interest" description="Disordered" evidence="5">
    <location>
        <begin position="1"/>
        <end position="69"/>
    </location>
</feature>
<dbReference type="EMBL" id="QXGL01000011">
    <property type="protein sequence ID" value="RSX50829.1"/>
    <property type="molecule type" value="Genomic_DNA"/>
</dbReference>
<feature type="transmembrane region" description="Helical" evidence="6">
    <location>
        <begin position="148"/>
        <end position="175"/>
    </location>
</feature>
<evidence type="ECO:0000256" key="2">
    <source>
        <dbReference type="ARBA" id="ARBA00022692"/>
    </source>
</evidence>
<dbReference type="InterPro" id="IPR036259">
    <property type="entry name" value="MFS_trans_sf"/>
</dbReference>
<reference evidence="8 9" key="1">
    <citation type="submission" date="2018-09" db="EMBL/GenBank/DDBJ databases">
        <title>Characterization of the phylogenetic diversity of five novel species belonging to the genus Bifidobacterium.</title>
        <authorList>
            <person name="Lugli G.A."/>
            <person name="Duranti S."/>
            <person name="Milani C."/>
        </authorList>
    </citation>
    <scope>NUCLEOTIDE SEQUENCE [LARGE SCALE GENOMIC DNA]</scope>
    <source>
        <strain evidence="8 9">2034B</strain>
    </source>
</reference>
<dbReference type="Gene3D" id="1.20.1250.20">
    <property type="entry name" value="MFS general substrate transporter like domains"/>
    <property type="match status" value="1"/>
</dbReference>
<evidence type="ECO:0000256" key="3">
    <source>
        <dbReference type="ARBA" id="ARBA00022989"/>
    </source>
</evidence>
<organism evidence="8 9">
    <name type="scientific">Bifidobacterium goeldii</name>
    <dbReference type="NCBI Taxonomy" id="2306975"/>
    <lineage>
        <taxon>Bacteria</taxon>
        <taxon>Bacillati</taxon>
        <taxon>Actinomycetota</taxon>
        <taxon>Actinomycetes</taxon>
        <taxon>Bifidobacteriales</taxon>
        <taxon>Bifidobacteriaceae</taxon>
        <taxon>Bifidobacterium</taxon>
    </lineage>
</organism>
<comment type="subcellular location">
    <subcellularLocation>
        <location evidence="1">Cell membrane</location>
        <topology evidence="1">Multi-pass membrane protein</topology>
    </subcellularLocation>
</comment>
<feature type="transmembrane region" description="Helical" evidence="6">
    <location>
        <begin position="246"/>
        <end position="267"/>
    </location>
</feature>
<feature type="compositionally biased region" description="Low complexity" evidence="5">
    <location>
        <begin position="20"/>
        <end position="40"/>
    </location>
</feature>